<dbReference type="OrthoDB" id="2323337at2"/>
<dbReference type="HOGENOM" id="CLU_679328_0_0_9"/>
<feature type="domain" description="Calcineurin-like phosphoesterase" evidence="1">
    <location>
        <begin position="92"/>
        <end position="309"/>
    </location>
</feature>
<dbReference type="EMBL" id="JXBZ01000002">
    <property type="protein sequence ID" value="KJY51113.1"/>
    <property type="molecule type" value="Genomic_DNA"/>
</dbReference>
<organism evidence="2 3">
    <name type="scientific">Bombilactobacillus mellis</name>
    <dbReference type="NCBI Taxonomy" id="1218508"/>
    <lineage>
        <taxon>Bacteria</taxon>
        <taxon>Bacillati</taxon>
        <taxon>Bacillota</taxon>
        <taxon>Bacilli</taxon>
        <taxon>Lactobacillales</taxon>
        <taxon>Lactobacillaceae</taxon>
        <taxon>Bombilactobacillus</taxon>
    </lineage>
</organism>
<proteinExistence type="predicted"/>
<dbReference type="GO" id="GO:0016787">
    <property type="term" value="F:hydrolase activity"/>
    <property type="evidence" value="ECO:0007669"/>
    <property type="project" value="InterPro"/>
</dbReference>
<evidence type="ECO:0000259" key="1">
    <source>
        <dbReference type="Pfam" id="PF00149"/>
    </source>
</evidence>
<gene>
    <name evidence="2" type="ORF">JG29_01560</name>
</gene>
<dbReference type="RefSeq" id="WP_052696261.1">
    <property type="nucleotide sequence ID" value="NZ_JBHTHW010000004.1"/>
</dbReference>
<dbReference type="Proteomes" id="UP000033695">
    <property type="component" value="Unassembled WGS sequence"/>
</dbReference>
<keyword evidence="3" id="KW-1185">Reference proteome</keyword>
<dbReference type="PATRIC" id="fig|1218508.4.peg.161"/>
<dbReference type="InterPro" id="IPR029052">
    <property type="entry name" value="Metallo-depent_PP-like"/>
</dbReference>
<dbReference type="AlphaFoldDB" id="A0A0F4KYM1"/>
<dbReference type="Gene3D" id="3.60.21.10">
    <property type="match status" value="1"/>
</dbReference>
<name>A0A0F4KYM1_9LACO</name>
<sequence>MKIFSKIWSNLLLTTKHKNGLYQLKYLQQPYLLQVQKKQQILWPQQTGAMYYRLLPTERFRLVEVQPRFFVQQYLQEFAKRVSAVVQNDDLNFAVITDTHIKFADSHSYYGFNGLQHLTEFLLLPTLLPLDFVAHLGDVIDGSDNAITDQQFLRVVSRTFTQQSCPYFIAKGNHDDNDKYDEHTATHKPSFAQNTFFNALWQPMYQQDTLLKVSARWGVGYFDKDEVRVIFINTTDVPFQLDQQGRKKYDSKLVLAIRNGQIQEIIQILEKSVNKKIIVCGHANLVTRKGQNALEYNGKAMHDLFKAFNCGLKGRLVHQAKDTNFSVNVAFDFQNNHSGRVVAYLCGHRHLEDQFKIDGIQYVLLNVSALMGRNHALTTKYNYWWNRQKDQINEFSGYVVNLNRQNTLLRIFGYGAATPRRQFSI</sequence>
<accession>A0A0F4KYM1</accession>
<dbReference type="SUPFAM" id="SSF56300">
    <property type="entry name" value="Metallo-dependent phosphatases"/>
    <property type="match status" value="1"/>
</dbReference>
<protein>
    <recommendedName>
        <fullName evidence="1">Calcineurin-like phosphoesterase domain-containing protein</fullName>
    </recommendedName>
</protein>
<dbReference type="Pfam" id="PF00149">
    <property type="entry name" value="Metallophos"/>
    <property type="match status" value="1"/>
</dbReference>
<dbReference type="InterPro" id="IPR004843">
    <property type="entry name" value="Calcineurin-like_PHP"/>
</dbReference>
<comment type="caution">
    <text evidence="2">The sequence shown here is derived from an EMBL/GenBank/DDBJ whole genome shotgun (WGS) entry which is preliminary data.</text>
</comment>
<dbReference type="STRING" id="1218508.JG29_01560"/>
<evidence type="ECO:0000313" key="3">
    <source>
        <dbReference type="Proteomes" id="UP000033695"/>
    </source>
</evidence>
<reference evidence="2 3" key="1">
    <citation type="submission" date="2014-12" db="EMBL/GenBank/DDBJ databases">
        <title>Comparative genomics of the lactic acid bacteria isolated from the honey bee gut.</title>
        <authorList>
            <person name="Ellegaard K.M."/>
            <person name="Tamarit D."/>
            <person name="Javelind E."/>
            <person name="Olofsson T."/>
            <person name="Andersson S.G."/>
            <person name="Vasquez A."/>
        </authorList>
    </citation>
    <scope>NUCLEOTIDE SEQUENCE [LARGE SCALE GENOMIC DNA]</scope>
    <source>
        <strain evidence="2 3">Hon2</strain>
    </source>
</reference>
<evidence type="ECO:0000313" key="2">
    <source>
        <dbReference type="EMBL" id="KJY51113.1"/>
    </source>
</evidence>